<feature type="compositionally biased region" description="Basic and acidic residues" evidence="3">
    <location>
        <begin position="420"/>
        <end position="433"/>
    </location>
</feature>
<feature type="compositionally biased region" description="Basic and acidic residues" evidence="3">
    <location>
        <begin position="117"/>
        <end position="133"/>
    </location>
</feature>
<feature type="compositionally biased region" description="Polar residues" evidence="3">
    <location>
        <begin position="644"/>
        <end position="656"/>
    </location>
</feature>
<feature type="compositionally biased region" description="Low complexity" evidence="3">
    <location>
        <begin position="486"/>
        <end position="551"/>
    </location>
</feature>
<evidence type="ECO:0000313" key="4">
    <source>
        <dbReference type="EMBL" id="LAC21529.1"/>
    </source>
</evidence>
<feature type="compositionally biased region" description="Basic and acidic residues" evidence="3">
    <location>
        <begin position="52"/>
        <end position="101"/>
    </location>
</feature>
<evidence type="ECO:0000256" key="3">
    <source>
        <dbReference type="SAM" id="MobiDB-lite"/>
    </source>
</evidence>
<sequence>MGNTEEASKCIKLLNKTELHGRIILVEQAKGETAAGSAGNSSSHNKSGDSGSDGKRDKSGRRVDSRRRSADIKRGDKTEGRRSGGSSRERDRRARVIDHRYGAPRPMRGALGNRHSSGKEDRRSPSKTGDSRRVPIARRLSPRLGGGVVSPRRLSPLIDRRETLPRRHDKEMLGLTHIIEERERERLRARDRQMREEERRAREDEARQRMIERRQREEAERLHREREQLRAERERIERQKQELLRLEREQQRMEREKLEREREELRRQQIKLSHTDRVSKTIGSRYDQRGSRSLKRSATDDRGSGRAEAFYDDRKRPAHDRGAMPVDTRARYEDPLHSRTRYESSRDVHRYDSSSSSNIHTSYARDALVRESSSSSRYDRHSTGLPVTPTATASASKSSHSTDDLRWLSGAQPAPISNSRRSDGYYDDRRGDSRSSAVATTSDGRVLREYHHGAPAVLAPPAPLISSRSSDSSSRVSRDSGKGIYSSSMSSSDVWRTGSSSSKTSTYGSSSGSKSIYGSSGSKSMYGSTSSSSSSKNVYGSSAVSGSSSKGVYSGASNGTGGLLASHHEGGTWRGSVSNAGASSSSSGGRWSDTRNSSSNNNNNNNSGGGGGGGGSNGSASVKMADYARDTLINYNSSSSSSSHHPTLQTMQSAAQDTRDYALSSSSSYRKY</sequence>
<feature type="compositionally biased region" description="Gly residues" evidence="3">
    <location>
        <begin position="607"/>
        <end position="617"/>
    </location>
</feature>
<protein>
    <submittedName>
        <fullName evidence="4">Scaffold attachment factor B2-like</fullName>
    </submittedName>
</protein>
<feature type="compositionally biased region" description="Low complexity" evidence="3">
    <location>
        <begin position="596"/>
        <end position="606"/>
    </location>
</feature>
<name>A0A6A7FU03_9CRUS</name>
<dbReference type="PANTHER" id="PTHR15683">
    <property type="entry name" value="SCAFFOLD ATTACHMENT FACTOR B-RELATED"/>
    <property type="match status" value="1"/>
</dbReference>
<dbReference type="GO" id="GO:0050684">
    <property type="term" value="P:regulation of mRNA processing"/>
    <property type="evidence" value="ECO:0007669"/>
    <property type="project" value="TreeGrafter"/>
</dbReference>
<evidence type="ECO:0000256" key="2">
    <source>
        <dbReference type="ARBA" id="ARBA00023242"/>
    </source>
</evidence>
<evidence type="ECO:0000256" key="1">
    <source>
        <dbReference type="ARBA" id="ARBA00004123"/>
    </source>
</evidence>
<feature type="region of interest" description="Disordered" evidence="3">
    <location>
        <begin position="31"/>
        <end position="152"/>
    </location>
</feature>
<accession>A0A6A7FU03</accession>
<feature type="region of interest" description="Disordered" evidence="3">
    <location>
        <begin position="270"/>
        <end position="551"/>
    </location>
</feature>
<dbReference type="InterPro" id="IPR051738">
    <property type="entry name" value="SAF_Modulators"/>
</dbReference>
<feature type="compositionally biased region" description="Basic and acidic residues" evidence="3">
    <location>
        <begin position="270"/>
        <end position="279"/>
    </location>
</feature>
<reference evidence="4" key="1">
    <citation type="submission" date="2017-11" db="EMBL/GenBank/DDBJ databases">
        <title>The sensing device of the deep-sea amphipod.</title>
        <authorList>
            <person name="Kobayashi H."/>
            <person name="Nagahama T."/>
            <person name="Arai W."/>
            <person name="Sasagawa Y."/>
            <person name="Umeda M."/>
            <person name="Hayashi T."/>
            <person name="Nikaido I."/>
            <person name="Watanabe H."/>
            <person name="Oguri K."/>
            <person name="Kitazato H."/>
            <person name="Fujioka K."/>
            <person name="Kido Y."/>
            <person name="Takami H."/>
        </authorList>
    </citation>
    <scope>NUCLEOTIDE SEQUENCE</scope>
    <source>
        <tissue evidence="4">Whole body</tissue>
    </source>
</reference>
<dbReference type="InterPro" id="IPR035979">
    <property type="entry name" value="RBD_domain_sf"/>
</dbReference>
<dbReference type="SUPFAM" id="SSF54928">
    <property type="entry name" value="RNA-binding domain, RBD"/>
    <property type="match status" value="1"/>
</dbReference>
<proteinExistence type="evidence at transcript level"/>
<feature type="compositionally biased region" description="Low complexity" evidence="3">
    <location>
        <begin position="464"/>
        <end position="475"/>
    </location>
</feature>
<feature type="compositionally biased region" description="Low complexity" evidence="3">
    <location>
        <begin position="34"/>
        <end position="50"/>
    </location>
</feature>
<dbReference type="GO" id="GO:0043565">
    <property type="term" value="F:sequence-specific DNA binding"/>
    <property type="evidence" value="ECO:0007669"/>
    <property type="project" value="TreeGrafter"/>
</dbReference>
<feature type="compositionally biased region" description="Basic and acidic residues" evidence="3">
    <location>
        <begin position="297"/>
        <end position="352"/>
    </location>
</feature>
<feature type="compositionally biased region" description="Low complexity" evidence="3">
    <location>
        <begin position="575"/>
        <end position="589"/>
    </location>
</feature>
<dbReference type="GO" id="GO:0006357">
    <property type="term" value="P:regulation of transcription by RNA polymerase II"/>
    <property type="evidence" value="ECO:0007669"/>
    <property type="project" value="TreeGrafter"/>
</dbReference>
<dbReference type="PANTHER" id="PTHR15683:SF8">
    <property type="entry name" value="SCAFFOLD ATTACHMENT FACTOR B, ISOFORM B"/>
    <property type="match status" value="1"/>
</dbReference>
<comment type="subcellular location">
    <subcellularLocation>
        <location evidence="1">Nucleus</location>
    </subcellularLocation>
</comment>
<feature type="compositionally biased region" description="Low complexity" evidence="3">
    <location>
        <begin position="390"/>
        <end position="399"/>
    </location>
</feature>
<dbReference type="GO" id="GO:0005634">
    <property type="term" value="C:nucleus"/>
    <property type="evidence" value="ECO:0007669"/>
    <property type="project" value="UniProtKB-SubCell"/>
</dbReference>
<feature type="compositionally biased region" description="Polar residues" evidence="3">
    <location>
        <begin position="663"/>
        <end position="672"/>
    </location>
</feature>
<dbReference type="AlphaFoldDB" id="A0A6A7FU03"/>
<organism evidence="4">
    <name type="scientific">Hirondellea gigas</name>
    <dbReference type="NCBI Taxonomy" id="1518452"/>
    <lineage>
        <taxon>Eukaryota</taxon>
        <taxon>Metazoa</taxon>
        <taxon>Ecdysozoa</taxon>
        <taxon>Arthropoda</taxon>
        <taxon>Crustacea</taxon>
        <taxon>Multicrustacea</taxon>
        <taxon>Malacostraca</taxon>
        <taxon>Eumalacostraca</taxon>
        <taxon>Peracarida</taxon>
        <taxon>Amphipoda</taxon>
        <taxon>Amphilochidea</taxon>
        <taxon>Lysianassida</taxon>
        <taxon>Lysianassidira</taxon>
        <taxon>Lysianassoidea</taxon>
        <taxon>Lysianassidae</taxon>
        <taxon>Hirondellea</taxon>
    </lineage>
</organism>
<dbReference type="EMBL" id="IACT01002240">
    <property type="protein sequence ID" value="LAC21529.1"/>
    <property type="molecule type" value="mRNA"/>
</dbReference>
<keyword evidence="2" id="KW-0539">Nucleus</keyword>
<feature type="region of interest" description="Disordered" evidence="3">
    <location>
        <begin position="564"/>
        <end position="672"/>
    </location>
</feature>